<gene>
    <name evidence="4" type="ORF">QN062_02675</name>
    <name evidence="3" type="ORF">QN216_06680</name>
    <name evidence="2" type="ORF">QN217_03770</name>
</gene>
<proteinExistence type="predicted"/>
<evidence type="ECO:0000313" key="2">
    <source>
        <dbReference type="EMBL" id="XDS47266.1"/>
    </source>
</evidence>
<sequence length="81" mass="8653">MSEFVDSTYGDALGQAGMDAGSSAQAMDARSSAKTNDTPGNDIERRFPELSNIEGAELGDQVQTFTSVLKKLQQELDDASH</sequence>
<feature type="region of interest" description="Disordered" evidence="1">
    <location>
        <begin position="1"/>
        <end position="45"/>
    </location>
</feature>
<accession>A0AB39UGT4</accession>
<reference evidence="3" key="1">
    <citation type="submission" date="2023-07" db="EMBL/GenBank/DDBJ databases">
        <title>Bifidobacterium aquikefiriaerophilum sp. nov. and Bifidobacterium eccum sp. nov., isolated from water kefir.</title>
        <authorList>
            <person name="Breselge S."/>
            <person name="Bellassi P."/>
            <person name="Barcenilla C."/>
            <person name="Alvarez-Ordonez A."/>
            <person name="Morelli L."/>
            <person name="Cotter P.D."/>
        </authorList>
    </citation>
    <scope>NUCLEOTIDE SEQUENCE</scope>
    <source>
        <strain evidence="4">WK012_4_13</strain>
        <strain evidence="3">WK013_4_14</strain>
        <strain evidence="2">WK048_4_13</strain>
    </source>
</reference>
<dbReference type="KEGG" id="bfk:QN062_02675"/>
<dbReference type="EMBL" id="CP129683">
    <property type="protein sequence ID" value="XDS51103.1"/>
    <property type="molecule type" value="Genomic_DNA"/>
</dbReference>
<dbReference type="RefSeq" id="WP_369342067.1">
    <property type="nucleotide sequence ID" value="NZ_CP129675.1"/>
</dbReference>
<protein>
    <submittedName>
        <fullName evidence="3">Uncharacterized protein</fullName>
    </submittedName>
</protein>
<dbReference type="EMBL" id="CP129675">
    <property type="protein sequence ID" value="XDS47266.1"/>
    <property type="molecule type" value="Genomic_DNA"/>
</dbReference>
<dbReference type="AlphaFoldDB" id="A0AB39UGT4"/>
<name>A0AB39UGT4_9BIFI</name>
<evidence type="ECO:0000313" key="4">
    <source>
        <dbReference type="EMBL" id="XDS51103.1"/>
    </source>
</evidence>
<organism evidence="3">
    <name type="scientific">Bifidobacterium fermentum</name>
    <dbReference type="NCBI Taxonomy" id="3059035"/>
    <lineage>
        <taxon>Bacteria</taxon>
        <taxon>Bacillati</taxon>
        <taxon>Actinomycetota</taxon>
        <taxon>Actinomycetes</taxon>
        <taxon>Bifidobacteriales</taxon>
        <taxon>Bifidobacteriaceae</taxon>
        <taxon>Bifidobacterium</taxon>
    </lineage>
</organism>
<evidence type="ECO:0000313" key="3">
    <source>
        <dbReference type="EMBL" id="XDS48026.1"/>
    </source>
</evidence>
<evidence type="ECO:0000256" key="1">
    <source>
        <dbReference type="SAM" id="MobiDB-lite"/>
    </source>
</evidence>
<dbReference type="EMBL" id="CP129682">
    <property type="protein sequence ID" value="XDS48026.1"/>
    <property type="molecule type" value="Genomic_DNA"/>
</dbReference>